<protein>
    <submittedName>
        <fullName evidence="1">Uncharacterized protein</fullName>
    </submittedName>
</protein>
<organism evidence="1 2">
    <name type="scientific">Manganibacter manganicus</name>
    <dbReference type="NCBI Taxonomy" id="1873176"/>
    <lineage>
        <taxon>Bacteria</taxon>
        <taxon>Pseudomonadati</taxon>
        <taxon>Pseudomonadota</taxon>
        <taxon>Alphaproteobacteria</taxon>
        <taxon>Hyphomicrobiales</taxon>
        <taxon>Phyllobacteriaceae</taxon>
        <taxon>Manganibacter</taxon>
    </lineage>
</organism>
<comment type="caution">
    <text evidence="1">The sequence shown here is derived from an EMBL/GenBank/DDBJ whole genome shotgun (WGS) entry which is preliminary data.</text>
</comment>
<dbReference type="EMBL" id="MDET01000011">
    <property type="protein sequence ID" value="OQM75999.1"/>
    <property type="molecule type" value="Genomic_DNA"/>
</dbReference>
<proteinExistence type="predicted"/>
<gene>
    <name evidence="1" type="ORF">BFN67_16210</name>
</gene>
<dbReference type="Proteomes" id="UP000191905">
    <property type="component" value="Unassembled WGS sequence"/>
</dbReference>
<accession>A0A1V8RSL9</accession>
<dbReference type="AlphaFoldDB" id="A0A1V8RSL9"/>
<sequence length="159" mass="18312">MRELGNRLVRDEESTIERIHHEAMQVIVVEQAAFRLQDRFDQIFERLAAKVEMLVGGDDESPAADLLGEVERDRRPVGALAQQFRFQLRRLDPVFCPEPGDQRVAFGRREIDRGIGEDRLVVVEQCWAGEAGFIAGNQGRGRVCLWFGHFERIPWPMRP</sequence>
<keyword evidence="2" id="KW-1185">Reference proteome</keyword>
<reference evidence="1 2" key="1">
    <citation type="journal article" date="2016" name="Int. J. Syst. Evol. Microbiol.">
        <title>Pseudaminobacter manganicus sp. nov., isolated from sludge of a manganese mine.</title>
        <authorList>
            <person name="Li J."/>
            <person name="Huang J."/>
            <person name="Liao S."/>
            <person name="Wang G."/>
        </authorList>
    </citation>
    <scope>NUCLEOTIDE SEQUENCE [LARGE SCALE GENOMIC DNA]</scope>
    <source>
        <strain evidence="1 2">JH-7</strain>
    </source>
</reference>
<evidence type="ECO:0000313" key="1">
    <source>
        <dbReference type="EMBL" id="OQM75999.1"/>
    </source>
</evidence>
<dbReference type="STRING" id="1873176.BFN67_16210"/>
<evidence type="ECO:0000313" key="2">
    <source>
        <dbReference type="Proteomes" id="UP000191905"/>
    </source>
</evidence>
<name>A0A1V8RSL9_9HYPH</name>